<gene>
    <name evidence="2" type="ORF">Lwor_2426</name>
</gene>
<dbReference type="SMART" id="SM00710">
    <property type="entry name" value="PbH1"/>
    <property type="match status" value="6"/>
</dbReference>
<feature type="signal peptide" evidence="1">
    <location>
        <begin position="1"/>
        <end position="20"/>
    </location>
</feature>
<evidence type="ECO:0000313" key="2">
    <source>
        <dbReference type="EMBL" id="KTD75860.1"/>
    </source>
</evidence>
<comment type="caution">
    <text evidence="2">The sequence shown here is derived from an EMBL/GenBank/DDBJ whole genome shotgun (WGS) entry which is preliminary data.</text>
</comment>
<accession>A0A0W1A3H3</accession>
<dbReference type="OrthoDB" id="5653137at2"/>
<evidence type="ECO:0008006" key="4">
    <source>
        <dbReference type="Google" id="ProtNLM"/>
    </source>
</evidence>
<evidence type="ECO:0000313" key="3">
    <source>
        <dbReference type="Proteomes" id="UP000054662"/>
    </source>
</evidence>
<dbReference type="Gene3D" id="2.160.20.10">
    <property type="entry name" value="Single-stranded right-handed beta-helix, Pectin lyase-like"/>
    <property type="match status" value="1"/>
</dbReference>
<dbReference type="PATRIC" id="fig|45076.6.peg.2670"/>
<dbReference type="SUPFAM" id="SSF51126">
    <property type="entry name" value="Pectin lyase-like"/>
    <property type="match status" value="1"/>
</dbReference>
<organism evidence="2 3">
    <name type="scientific">Legionella worsleiensis</name>
    <dbReference type="NCBI Taxonomy" id="45076"/>
    <lineage>
        <taxon>Bacteria</taxon>
        <taxon>Pseudomonadati</taxon>
        <taxon>Pseudomonadota</taxon>
        <taxon>Gammaproteobacteria</taxon>
        <taxon>Legionellales</taxon>
        <taxon>Legionellaceae</taxon>
        <taxon>Legionella</taxon>
    </lineage>
</organism>
<dbReference type="InterPro" id="IPR011050">
    <property type="entry name" value="Pectin_lyase_fold/virulence"/>
</dbReference>
<protein>
    <recommendedName>
        <fullName evidence="4">Right handed beta helix domain-containing protein</fullName>
    </recommendedName>
</protein>
<dbReference type="RefSeq" id="WP_058494185.1">
    <property type="nucleotide sequence ID" value="NZ_CBCRUR010000025.1"/>
</dbReference>
<evidence type="ECO:0000256" key="1">
    <source>
        <dbReference type="SAM" id="SignalP"/>
    </source>
</evidence>
<name>A0A0W1A3H3_9GAMM</name>
<dbReference type="InterPro" id="IPR006626">
    <property type="entry name" value="PbH1"/>
</dbReference>
<dbReference type="AlphaFoldDB" id="A0A0W1A3H3"/>
<dbReference type="STRING" id="45076.Lwor_2426"/>
<dbReference type="InterPro" id="IPR012334">
    <property type="entry name" value="Pectin_lyas_fold"/>
</dbReference>
<sequence>MYKKTAVLFLVCALTMCSNATLYAGHSCIPIVNLPMEINHAGHYCLMHNFYYSGTTHAITIKSSHVVLDLNRHKIQLTPWSSKNSIYGIYSKNAHDLIIKNGKVSGFMYGIYLADKKGSNTKGDSTSGNYLIENMQLTNNTFRAIRLEGVKHVVRNNLITHTGGSEVFANAFAIGIEIIGPQAQIERNSIRNTKAKGTGESIAISFSNNCQKSVARDNEIFNPYALFAKRAHHRGSSGHSFGIWVGGNLVYPSDVLLQNNRIKNYYYGIAYSSPTRGVVSGNAFYDVDRDLFFNGAVVIH</sequence>
<keyword evidence="3" id="KW-1185">Reference proteome</keyword>
<dbReference type="Proteomes" id="UP000054662">
    <property type="component" value="Unassembled WGS sequence"/>
</dbReference>
<dbReference type="EMBL" id="LNZC01000031">
    <property type="protein sequence ID" value="KTD75860.1"/>
    <property type="molecule type" value="Genomic_DNA"/>
</dbReference>
<proteinExistence type="predicted"/>
<reference evidence="2 3" key="1">
    <citation type="submission" date="2015-11" db="EMBL/GenBank/DDBJ databases">
        <title>Genomic analysis of 38 Legionella species identifies large and diverse effector repertoires.</title>
        <authorList>
            <person name="Burstein D."/>
            <person name="Amaro F."/>
            <person name="Zusman T."/>
            <person name="Lifshitz Z."/>
            <person name="Cohen O."/>
            <person name="Gilbert J.A."/>
            <person name="Pupko T."/>
            <person name="Shuman H.A."/>
            <person name="Segal G."/>
        </authorList>
    </citation>
    <scope>NUCLEOTIDE SEQUENCE [LARGE SCALE GENOMIC DNA]</scope>
    <source>
        <strain evidence="2 3">ATCC 49508</strain>
    </source>
</reference>
<feature type="chain" id="PRO_5006919359" description="Right handed beta helix domain-containing protein" evidence="1">
    <location>
        <begin position="21"/>
        <end position="300"/>
    </location>
</feature>
<keyword evidence="1" id="KW-0732">Signal</keyword>